<feature type="transmembrane region" description="Helical" evidence="1">
    <location>
        <begin position="160"/>
        <end position="183"/>
    </location>
</feature>
<evidence type="ECO:0000256" key="1">
    <source>
        <dbReference type="SAM" id="Phobius"/>
    </source>
</evidence>
<name>A0ABT1M1B8_9MYCO</name>
<dbReference type="InterPro" id="IPR021315">
    <property type="entry name" value="Gap/Sap"/>
</dbReference>
<proteinExistence type="predicted"/>
<evidence type="ECO:0000313" key="3">
    <source>
        <dbReference type="Proteomes" id="UP001651690"/>
    </source>
</evidence>
<organism evidence="2 3">
    <name type="scientific">Mycolicibacterium arenosum</name>
    <dbReference type="NCBI Taxonomy" id="2952157"/>
    <lineage>
        <taxon>Bacteria</taxon>
        <taxon>Bacillati</taxon>
        <taxon>Actinomycetota</taxon>
        <taxon>Actinomycetes</taxon>
        <taxon>Mycobacteriales</taxon>
        <taxon>Mycobacteriaceae</taxon>
        <taxon>Mycolicibacterium</taxon>
    </lineage>
</organism>
<dbReference type="EMBL" id="JANDBD010000002">
    <property type="protein sequence ID" value="MCP9271647.1"/>
    <property type="molecule type" value="Genomic_DNA"/>
</dbReference>
<feature type="transmembrane region" description="Helical" evidence="1">
    <location>
        <begin position="118"/>
        <end position="140"/>
    </location>
</feature>
<sequence length="227" mass="22871">MGGVIGELFPLAVALATGPLPIIALMLILASDGATAKGFGFVGGRLTGLAVLIGAALVIASAVDDPGLGHRAHPSPVVSIIRIVVGVALLALAARMFLRRGTTPSGEPSRLARHVDGVSARGSFGLGLAVTAIDPASLSIGVLVGVDIAAARMSAPGDVAFVVVFVVAATVNVTVPLLAYLVGGEAARTKLTALREWLQANEKTVMMVLFVMIGAILIGRGIRALSG</sequence>
<dbReference type="Proteomes" id="UP001651690">
    <property type="component" value="Unassembled WGS sequence"/>
</dbReference>
<dbReference type="RefSeq" id="WP_255058703.1">
    <property type="nucleotide sequence ID" value="NZ_JANDBD010000002.1"/>
</dbReference>
<accession>A0ABT1M1B8</accession>
<comment type="caution">
    <text evidence="2">The sequence shown here is derived from an EMBL/GenBank/DDBJ whole genome shotgun (WGS) entry which is preliminary data.</text>
</comment>
<gene>
    <name evidence="2" type="ORF">NM203_05560</name>
</gene>
<keyword evidence="3" id="KW-1185">Reference proteome</keyword>
<feature type="transmembrane region" description="Helical" evidence="1">
    <location>
        <begin position="12"/>
        <end position="30"/>
    </location>
</feature>
<keyword evidence="1" id="KW-1133">Transmembrane helix</keyword>
<keyword evidence="1" id="KW-0472">Membrane</keyword>
<evidence type="ECO:0000313" key="2">
    <source>
        <dbReference type="EMBL" id="MCP9271647.1"/>
    </source>
</evidence>
<feature type="transmembrane region" description="Helical" evidence="1">
    <location>
        <begin position="75"/>
        <end position="98"/>
    </location>
</feature>
<protein>
    <submittedName>
        <fullName evidence="2">GAP family protein</fullName>
    </submittedName>
</protein>
<reference evidence="2 3" key="1">
    <citation type="submission" date="2022-06" db="EMBL/GenBank/DDBJ databases">
        <title>Mycolicibacterium sp. CAU 1645 isolated from seawater.</title>
        <authorList>
            <person name="Kim W."/>
        </authorList>
    </citation>
    <scope>NUCLEOTIDE SEQUENCE [LARGE SCALE GENOMIC DNA]</scope>
    <source>
        <strain evidence="2 3">CAU 1645</strain>
    </source>
</reference>
<dbReference type="Pfam" id="PF11139">
    <property type="entry name" value="SfLAP"/>
    <property type="match status" value="1"/>
</dbReference>
<feature type="transmembrane region" description="Helical" evidence="1">
    <location>
        <begin position="42"/>
        <end position="63"/>
    </location>
</feature>
<keyword evidence="1" id="KW-0812">Transmembrane</keyword>
<feature type="transmembrane region" description="Helical" evidence="1">
    <location>
        <begin position="204"/>
        <end position="222"/>
    </location>
</feature>